<dbReference type="EMBL" id="UYJE01000552">
    <property type="protein sequence ID" value="VDH94119.1"/>
    <property type="molecule type" value="Genomic_DNA"/>
</dbReference>
<accession>A0A8B6G0W8</accession>
<feature type="domain" description="Integrase catalytic" evidence="2">
    <location>
        <begin position="57"/>
        <end position="239"/>
    </location>
</feature>
<dbReference type="InterPro" id="IPR012337">
    <property type="entry name" value="RNaseH-like_sf"/>
</dbReference>
<dbReference type="InterPro" id="IPR016197">
    <property type="entry name" value="Chromo-like_dom_sf"/>
</dbReference>
<dbReference type="EMBL" id="UYJE01007694">
    <property type="protein sequence ID" value="VDI57143.1"/>
    <property type="molecule type" value="Genomic_DNA"/>
</dbReference>
<dbReference type="PROSITE" id="PS50994">
    <property type="entry name" value="INTEGRASE"/>
    <property type="match status" value="1"/>
</dbReference>
<protein>
    <recommendedName>
        <fullName evidence="6">Integrase catalytic domain-containing protein</fullName>
    </recommendedName>
</protein>
<dbReference type="Gene3D" id="3.30.420.10">
    <property type="entry name" value="Ribonuclease H-like superfamily/Ribonuclease H"/>
    <property type="match status" value="1"/>
</dbReference>
<dbReference type="GO" id="GO:0003676">
    <property type="term" value="F:nucleic acid binding"/>
    <property type="evidence" value="ECO:0007669"/>
    <property type="project" value="InterPro"/>
</dbReference>
<sequence length="383" mass="45279">MTQKQKENYVKRIWTNPNHPGAFAGPDKLLKVIRSEGKFDISRAHLKKILAKEDTYSVQKPSRKTFRRNRVVVAGLNAQWDGDLASMENVSKYNSMEKYNSDIKFLLILIDIFSRFLIVKPLKDKKSDTVTSALKEIFKTGNRRPKTVRFDLGGEFQSSVKKYLKKEKINVFYTHNSKIKSNYAERVIRTLKNRIYSYFMENQTSKYIDVLQKLVNSYNNTPHQSLGGATPASVTKINEDEIRYIQYLVRKKAKSIEVIKRKKKKQVYKFKIGDIVRISQLKRVFEKGYQENWTLEYFKVSKRFKRENQDIYKLKDTLNDDVKGSFYRYEVQKIDQSQKKLYKIETILKTRKVVGKEQVLVKWLGWPSKFNSWILKKSIKDIK</sequence>
<dbReference type="Gene3D" id="2.40.50.40">
    <property type="match status" value="1"/>
</dbReference>
<organism evidence="4 5">
    <name type="scientific">Mytilus galloprovincialis</name>
    <name type="common">Mediterranean mussel</name>
    <dbReference type="NCBI Taxonomy" id="29158"/>
    <lineage>
        <taxon>Eukaryota</taxon>
        <taxon>Metazoa</taxon>
        <taxon>Spiralia</taxon>
        <taxon>Lophotrochozoa</taxon>
        <taxon>Mollusca</taxon>
        <taxon>Bivalvia</taxon>
        <taxon>Autobranchia</taxon>
        <taxon>Pteriomorphia</taxon>
        <taxon>Mytilida</taxon>
        <taxon>Mytiloidea</taxon>
        <taxon>Mytilidae</taxon>
        <taxon>Mytilinae</taxon>
        <taxon>Mytilus</taxon>
    </lineage>
</organism>
<gene>
    <name evidence="3" type="ORF">MGAL_10B092690</name>
    <name evidence="4" type="ORF">MGAL_10B092784</name>
</gene>
<dbReference type="OrthoDB" id="6282662at2759"/>
<dbReference type="InterPro" id="IPR000953">
    <property type="entry name" value="Chromo/chromo_shadow_dom"/>
</dbReference>
<dbReference type="GO" id="GO:0015074">
    <property type="term" value="P:DNA integration"/>
    <property type="evidence" value="ECO:0007669"/>
    <property type="project" value="InterPro"/>
</dbReference>
<evidence type="ECO:0000313" key="3">
    <source>
        <dbReference type="EMBL" id="VDH94119.1"/>
    </source>
</evidence>
<comment type="caution">
    <text evidence="4">The sequence shown here is derived from an EMBL/GenBank/DDBJ whole genome shotgun (WGS) entry which is preliminary data.</text>
</comment>
<evidence type="ECO:0000259" key="1">
    <source>
        <dbReference type="PROSITE" id="PS50013"/>
    </source>
</evidence>
<feature type="domain" description="Chromo" evidence="1">
    <location>
        <begin position="342"/>
        <end position="383"/>
    </location>
</feature>
<dbReference type="InterPro" id="IPR023780">
    <property type="entry name" value="Chromo_domain"/>
</dbReference>
<dbReference type="AlphaFoldDB" id="A0A8B6G0W8"/>
<evidence type="ECO:0000313" key="4">
    <source>
        <dbReference type="EMBL" id="VDI57143.1"/>
    </source>
</evidence>
<dbReference type="Pfam" id="PF00385">
    <property type="entry name" value="Chromo"/>
    <property type="match status" value="1"/>
</dbReference>
<proteinExistence type="predicted"/>
<dbReference type="InterPro" id="IPR036397">
    <property type="entry name" value="RNaseH_sf"/>
</dbReference>
<dbReference type="SUPFAM" id="SSF53098">
    <property type="entry name" value="Ribonuclease H-like"/>
    <property type="match status" value="1"/>
</dbReference>
<dbReference type="SUPFAM" id="SSF54160">
    <property type="entry name" value="Chromo domain-like"/>
    <property type="match status" value="1"/>
</dbReference>
<dbReference type="PANTHER" id="PTHR46585:SF1">
    <property type="entry name" value="CHROMO DOMAIN-CONTAINING PROTEIN"/>
    <property type="match status" value="1"/>
</dbReference>
<dbReference type="Proteomes" id="UP000596742">
    <property type="component" value="Unassembled WGS sequence"/>
</dbReference>
<dbReference type="InterPro" id="IPR001584">
    <property type="entry name" value="Integrase_cat-core"/>
</dbReference>
<evidence type="ECO:0000313" key="5">
    <source>
        <dbReference type="Proteomes" id="UP000596742"/>
    </source>
</evidence>
<keyword evidence="5" id="KW-1185">Reference proteome</keyword>
<evidence type="ECO:0000259" key="2">
    <source>
        <dbReference type="PROSITE" id="PS50994"/>
    </source>
</evidence>
<dbReference type="PROSITE" id="PS50013">
    <property type="entry name" value="CHROMO_2"/>
    <property type="match status" value="1"/>
</dbReference>
<dbReference type="CDD" id="cd00024">
    <property type="entry name" value="CD_CSD"/>
    <property type="match status" value="1"/>
</dbReference>
<evidence type="ECO:0008006" key="6">
    <source>
        <dbReference type="Google" id="ProtNLM"/>
    </source>
</evidence>
<reference evidence="4" key="1">
    <citation type="submission" date="2018-11" db="EMBL/GenBank/DDBJ databases">
        <authorList>
            <person name="Alioto T."/>
            <person name="Alioto T."/>
        </authorList>
    </citation>
    <scope>NUCLEOTIDE SEQUENCE</scope>
</reference>
<dbReference type="PANTHER" id="PTHR46585">
    <property type="entry name" value="INTEGRASE CORE DOMAIN CONTAINING PROTEIN"/>
    <property type="match status" value="1"/>
</dbReference>
<name>A0A8B6G0W8_MYTGA</name>